<dbReference type="InterPro" id="IPR005522">
    <property type="entry name" value="IPK"/>
</dbReference>
<evidence type="ECO:0000313" key="10">
    <source>
        <dbReference type="EMBL" id="GMF22553.1"/>
    </source>
</evidence>
<dbReference type="SUPFAM" id="SSF56104">
    <property type="entry name" value="SAICAR synthase-like"/>
    <property type="match status" value="1"/>
</dbReference>
<dbReference type="PANTHER" id="PTHR12400">
    <property type="entry name" value="INOSITOL POLYPHOSPHATE KINASE"/>
    <property type="match status" value="1"/>
</dbReference>
<dbReference type="OrthoDB" id="72878at2759"/>
<keyword evidence="11" id="KW-1185">Reference proteome</keyword>
<evidence type="ECO:0000256" key="7">
    <source>
        <dbReference type="ARBA" id="ARBA00036525"/>
    </source>
</evidence>
<dbReference type="AlphaFoldDB" id="A0A9W6WQ52"/>
<comment type="similarity">
    <text evidence="1 8">Belongs to the inositol phosphokinase (IPK) family.</text>
</comment>
<dbReference type="Proteomes" id="UP001165083">
    <property type="component" value="Unassembled WGS sequence"/>
</dbReference>
<dbReference type="EC" id="2.7.-.-" evidence="8"/>
<evidence type="ECO:0000256" key="4">
    <source>
        <dbReference type="ARBA" id="ARBA00022777"/>
    </source>
</evidence>
<evidence type="ECO:0000256" key="6">
    <source>
        <dbReference type="ARBA" id="ARBA00036164"/>
    </source>
</evidence>
<keyword evidence="3" id="KW-0547">Nucleotide-binding</keyword>
<dbReference type="GO" id="GO:0032958">
    <property type="term" value="P:inositol phosphate biosynthetic process"/>
    <property type="evidence" value="ECO:0007669"/>
    <property type="project" value="InterPro"/>
</dbReference>
<evidence type="ECO:0000256" key="5">
    <source>
        <dbReference type="ARBA" id="ARBA00022840"/>
    </source>
</evidence>
<evidence type="ECO:0000256" key="2">
    <source>
        <dbReference type="ARBA" id="ARBA00022679"/>
    </source>
</evidence>
<dbReference type="InterPro" id="IPR038286">
    <property type="entry name" value="IPK_sf"/>
</dbReference>
<evidence type="ECO:0000256" key="1">
    <source>
        <dbReference type="ARBA" id="ARBA00007374"/>
    </source>
</evidence>
<evidence type="ECO:0000256" key="9">
    <source>
        <dbReference type="SAM" id="MobiDB-lite"/>
    </source>
</evidence>
<dbReference type="GO" id="GO:0005634">
    <property type="term" value="C:nucleus"/>
    <property type="evidence" value="ECO:0007669"/>
    <property type="project" value="TreeGrafter"/>
</dbReference>
<name>A0A9W6WQ52_9STRA</name>
<comment type="catalytic activity">
    <reaction evidence="7">
        <text>1D-myo-inositol 1,3,4,6-tetrakisphosphate + ATP = 1D-myo-inositol 1,3,4,5,6-pentakisphosphate + ADP + H(+)</text>
        <dbReference type="Rhea" id="RHEA:12717"/>
        <dbReference type="ChEBI" id="CHEBI:15378"/>
        <dbReference type="ChEBI" id="CHEBI:30616"/>
        <dbReference type="ChEBI" id="CHEBI:57660"/>
        <dbReference type="ChEBI" id="CHEBI:57733"/>
        <dbReference type="ChEBI" id="CHEBI:456216"/>
        <dbReference type="EC" id="2.7.1.140"/>
    </reaction>
</comment>
<comment type="caution">
    <text evidence="10">The sequence shown here is derived from an EMBL/GenBank/DDBJ whole genome shotgun (WGS) entry which is preliminary data.</text>
</comment>
<protein>
    <recommendedName>
        <fullName evidence="8">Kinase</fullName>
        <ecNumber evidence="8">2.7.-.-</ecNumber>
    </recommendedName>
</protein>
<dbReference type="PANTHER" id="PTHR12400:SF51">
    <property type="entry name" value="INOSITOL POLYPHOSPHATE MULTIKINASE"/>
    <property type="match status" value="1"/>
</dbReference>
<dbReference type="GO" id="GO:0051765">
    <property type="term" value="F:inositol tetrakisphosphate kinase activity"/>
    <property type="evidence" value="ECO:0007669"/>
    <property type="project" value="TreeGrafter"/>
</dbReference>
<comment type="catalytic activity">
    <reaction evidence="6">
        <text>1D-myo-inositol 1,4,5-trisphosphate + 2 ATP = 1D-myo-inositol 1,3,4,5,6-pentakisphosphate + 2 ADP + 2 H(+)</text>
        <dbReference type="Rhea" id="RHEA:32359"/>
        <dbReference type="ChEBI" id="CHEBI:15378"/>
        <dbReference type="ChEBI" id="CHEBI:30616"/>
        <dbReference type="ChEBI" id="CHEBI:57733"/>
        <dbReference type="ChEBI" id="CHEBI:203600"/>
        <dbReference type="ChEBI" id="CHEBI:456216"/>
        <dbReference type="EC" id="2.7.1.151"/>
    </reaction>
</comment>
<keyword evidence="2 8" id="KW-0808">Transferase</keyword>
<keyword evidence="5" id="KW-0067">ATP-binding</keyword>
<evidence type="ECO:0000256" key="3">
    <source>
        <dbReference type="ARBA" id="ARBA00022741"/>
    </source>
</evidence>
<dbReference type="EMBL" id="BSXW01000444">
    <property type="protein sequence ID" value="GMF22553.1"/>
    <property type="molecule type" value="Genomic_DNA"/>
</dbReference>
<feature type="region of interest" description="Disordered" evidence="9">
    <location>
        <begin position="279"/>
        <end position="359"/>
    </location>
</feature>
<feature type="compositionally biased region" description="Basic residues" evidence="9">
    <location>
        <begin position="306"/>
        <end position="318"/>
    </location>
</feature>
<sequence>MRTIGTNLDHIANRDTIAKVSDAMADVRGFVEMAHQRDFYERVFVSEKDSPEFVALRELLPAYYGTVEVAEGEAEAGANGLHPGQYLTLEDLTWGRQWPCIMDVKMGTRSYEADASAEKIAYEKSKFPLQEEVGFRIQGIKVFDPKQRGYVEFDKYFGRGITSADELAPAFRNYFPSEDTPKTIKLLKAAADYRSELERLLHEYEPGNEASAAQLLETYAGMEHELVECYRHYYAGKGSFRVALDDKQEAGSPRVSSPGPLHLPTSAIGTYLQAKLQSRRGGAARNAKLEDVRGPTAAVSTDSPTRRRPAAVVPRRRATSFTASLQHHEPGELSSSYEDDEDVLARRASTPTEYHRSSS</sequence>
<dbReference type="GO" id="GO:0008440">
    <property type="term" value="F:inositol-1,4,5-trisphosphate 3-kinase activity"/>
    <property type="evidence" value="ECO:0007669"/>
    <property type="project" value="TreeGrafter"/>
</dbReference>
<dbReference type="GO" id="GO:0005737">
    <property type="term" value="C:cytoplasm"/>
    <property type="evidence" value="ECO:0007669"/>
    <property type="project" value="TreeGrafter"/>
</dbReference>
<organism evidence="10 11">
    <name type="scientific">Phytophthora lilii</name>
    <dbReference type="NCBI Taxonomy" id="2077276"/>
    <lineage>
        <taxon>Eukaryota</taxon>
        <taxon>Sar</taxon>
        <taxon>Stramenopiles</taxon>
        <taxon>Oomycota</taxon>
        <taxon>Peronosporomycetes</taxon>
        <taxon>Peronosporales</taxon>
        <taxon>Peronosporaceae</taxon>
        <taxon>Phytophthora</taxon>
    </lineage>
</organism>
<evidence type="ECO:0000313" key="11">
    <source>
        <dbReference type="Proteomes" id="UP001165083"/>
    </source>
</evidence>
<dbReference type="Gene3D" id="3.30.470.160">
    <property type="entry name" value="Inositol polyphosphate kinase"/>
    <property type="match status" value="1"/>
</dbReference>
<dbReference type="GO" id="GO:0005524">
    <property type="term" value="F:ATP binding"/>
    <property type="evidence" value="ECO:0007669"/>
    <property type="project" value="UniProtKB-KW"/>
</dbReference>
<dbReference type="Pfam" id="PF03770">
    <property type="entry name" value="IPK"/>
    <property type="match status" value="1"/>
</dbReference>
<accession>A0A9W6WQ52</accession>
<gene>
    <name evidence="10" type="ORF">Plil01_000901300</name>
</gene>
<reference evidence="10" key="1">
    <citation type="submission" date="2023-04" db="EMBL/GenBank/DDBJ databases">
        <title>Phytophthora lilii NBRC 32176.</title>
        <authorList>
            <person name="Ichikawa N."/>
            <person name="Sato H."/>
            <person name="Tonouchi N."/>
        </authorList>
    </citation>
    <scope>NUCLEOTIDE SEQUENCE</scope>
    <source>
        <strain evidence="10">NBRC 32176</strain>
    </source>
</reference>
<evidence type="ECO:0000256" key="8">
    <source>
        <dbReference type="RuleBase" id="RU363090"/>
    </source>
</evidence>
<proteinExistence type="inferred from homology"/>
<keyword evidence="4 8" id="KW-0418">Kinase</keyword>